<dbReference type="RefSeq" id="WP_163482387.1">
    <property type="nucleotide sequence ID" value="NZ_JAAGWF010000015.1"/>
</dbReference>
<comment type="caution">
    <text evidence="4">The sequence shown here is derived from an EMBL/GenBank/DDBJ whole genome shotgun (WGS) entry which is preliminary data.</text>
</comment>
<evidence type="ECO:0000256" key="1">
    <source>
        <dbReference type="SAM" id="MobiDB-lite"/>
    </source>
</evidence>
<proteinExistence type="predicted"/>
<accession>A0A7K3W307</accession>
<organism evidence="4 5">
    <name type="scientific">Geodermatophilus sabuli</name>
    <dbReference type="NCBI Taxonomy" id="1564158"/>
    <lineage>
        <taxon>Bacteria</taxon>
        <taxon>Bacillati</taxon>
        <taxon>Actinomycetota</taxon>
        <taxon>Actinomycetes</taxon>
        <taxon>Geodermatophilales</taxon>
        <taxon>Geodermatophilaceae</taxon>
        <taxon>Geodermatophilus</taxon>
    </lineage>
</organism>
<evidence type="ECO:0000313" key="4">
    <source>
        <dbReference type="EMBL" id="NEK59018.1"/>
    </source>
</evidence>
<feature type="region of interest" description="Disordered" evidence="1">
    <location>
        <begin position="26"/>
        <end position="56"/>
    </location>
</feature>
<name>A0A7K3W307_9ACTN</name>
<dbReference type="Proteomes" id="UP000470246">
    <property type="component" value="Unassembled WGS sequence"/>
</dbReference>
<dbReference type="InterPro" id="IPR019606">
    <property type="entry name" value="GerMN"/>
</dbReference>
<dbReference type="PROSITE" id="PS51257">
    <property type="entry name" value="PROKAR_LIPOPROTEIN"/>
    <property type="match status" value="1"/>
</dbReference>
<dbReference type="Pfam" id="PF10646">
    <property type="entry name" value="Germane"/>
    <property type="match status" value="1"/>
</dbReference>
<sequence>MSRRAAALALLCLLAGCGVPTGGPAETIPASEVPHGLTSTSPAPRPTAAPEPQAETTRIHLVAGDDSLVPRPREVSGSSVRDRLDALLTDLAAGPTAAERDLQLSTALPPDVELSVTDVSDPTVTIDISGAADAPAGLASRRAVAQIVLSATSVPGVDAVVLTLDGERVEAPLPSGELTPAPLTADSYTVLLAPASAPPS</sequence>
<dbReference type="EMBL" id="JAAGWF010000015">
    <property type="protein sequence ID" value="NEK59018.1"/>
    <property type="molecule type" value="Genomic_DNA"/>
</dbReference>
<protein>
    <submittedName>
        <fullName evidence="4">GerMN domain-containing protein</fullName>
    </submittedName>
</protein>
<feature type="chain" id="PRO_5029722971" evidence="2">
    <location>
        <begin position="26"/>
        <end position="200"/>
    </location>
</feature>
<feature type="domain" description="GerMN" evidence="3">
    <location>
        <begin position="84"/>
        <end position="173"/>
    </location>
</feature>
<keyword evidence="5" id="KW-1185">Reference proteome</keyword>
<feature type="signal peptide" evidence="2">
    <location>
        <begin position="1"/>
        <end position="25"/>
    </location>
</feature>
<gene>
    <name evidence="4" type="ORF">GCU56_14195</name>
</gene>
<dbReference type="SMART" id="SM00909">
    <property type="entry name" value="Germane"/>
    <property type="match status" value="1"/>
</dbReference>
<evidence type="ECO:0000313" key="5">
    <source>
        <dbReference type="Proteomes" id="UP000470246"/>
    </source>
</evidence>
<evidence type="ECO:0000259" key="3">
    <source>
        <dbReference type="SMART" id="SM00909"/>
    </source>
</evidence>
<dbReference type="AlphaFoldDB" id="A0A7K3W307"/>
<evidence type="ECO:0000256" key="2">
    <source>
        <dbReference type="SAM" id="SignalP"/>
    </source>
</evidence>
<keyword evidence="2" id="KW-0732">Signal</keyword>
<reference evidence="4 5" key="1">
    <citation type="submission" date="2020-02" db="EMBL/GenBank/DDBJ databases">
        <title>Geodermatophilus sabuli CPCC 205279 I12A-02694.</title>
        <authorList>
            <person name="Jiang Z."/>
        </authorList>
    </citation>
    <scope>NUCLEOTIDE SEQUENCE [LARGE SCALE GENOMIC DNA]</scope>
    <source>
        <strain evidence="4 5">I12A-02694</strain>
    </source>
</reference>